<protein>
    <submittedName>
        <fullName evidence="2">Uncharacterized protein</fullName>
    </submittedName>
</protein>
<reference evidence="2" key="1">
    <citation type="submission" date="2023-07" db="EMBL/GenBank/DDBJ databases">
        <title>Genome content predicts the carbon catabolic preferences of heterotrophic bacteria.</title>
        <authorList>
            <person name="Gralka M."/>
        </authorList>
    </citation>
    <scope>NUCLEOTIDE SEQUENCE</scope>
    <source>
        <strain evidence="2">G2M05</strain>
    </source>
</reference>
<keyword evidence="1" id="KW-0732">Signal</keyword>
<evidence type="ECO:0000256" key="1">
    <source>
        <dbReference type="SAM" id="SignalP"/>
    </source>
</evidence>
<gene>
    <name evidence="2" type="ORF">Q4568_12875</name>
</gene>
<evidence type="ECO:0000313" key="2">
    <source>
        <dbReference type="EMBL" id="MDO6543433.1"/>
    </source>
</evidence>
<feature type="signal peptide" evidence="1">
    <location>
        <begin position="1"/>
        <end position="21"/>
    </location>
</feature>
<organism evidence="2 3">
    <name type="scientific">Photobacterium sanguinicancri</name>
    <dbReference type="NCBI Taxonomy" id="875932"/>
    <lineage>
        <taxon>Bacteria</taxon>
        <taxon>Pseudomonadati</taxon>
        <taxon>Pseudomonadota</taxon>
        <taxon>Gammaproteobacteria</taxon>
        <taxon>Vibrionales</taxon>
        <taxon>Vibrionaceae</taxon>
        <taxon>Photobacterium</taxon>
    </lineage>
</organism>
<dbReference type="EMBL" id="JAUOPU010000012">
    <property type="protein sequence ID" value="MDO6543433.1"/>
    <property type="molecule type" value="Genomic_DNA"/>
</dbReference>
<evidence type="ECO:0000313" key="3">
    <source>
        <dbReference type="Proteomes" id="UP001170624"/>
    </source>
</evidence>
<proteinExistence type="predicted"/>
<accession>A0AAW7Y809</accession>
<name>A0AAW7Y809_9GAMM</name>
<sequence length="240" mass="26110">MKRSMLSFLALAITTSLSAGATAASLDVHGDIKVNGKTVIDSAGNLVQNKTNTINIADYQPSGDAIINLKLMVDGELQTYKIVYAAGKQVSEEAATNGAVSWKMTWGDRTESAMTVTTVNGDCIDVVRNEFELSNAYAPVDLGHTTSRIDKFISTFASSTCKPELVDTKEHKTDIYLMTPLVKYDFKYGENKTVKDCILVNYSINGGAAYKTRTLCKGIGLVEFGSYSNEAIRYHLTSVE</sequence>
<feature type="chain" id="PRO_5043555225" evidence="1">
    <location>
        <begin position="22"/>
        <end position="240"/>
    </location>
</feature>
<comment type="caution">
    <text evidence="2">The sequence shown here is derived from an EMBL/GenBank/DDBJ whole genome shotgun (WGS) entry which is preliminary data.</text>
</comment>
<dbReference type="Proteomes" id="UP001170624">
    <property type="component" value="Unassembled WGS sequence"/>
</dbReference>
<dbReference type="RefSeq" id="WP_303499914.1">
    <property type="nucleotide sequence ID" value="NZ_JAUOPU010000012.1"/>
</dbReference>
<dbReference type="AlphaFoldDB" id="A0AAW7Y809"/>